<evidence type="ECO:0000313" key="3">
    <source>
        <dbReference type="Proteomes" id="UP000664940"/>
    </source>
</evidence>
<name>A0A834A3X8_9CHIR</name>
<accession>A0A834A3X8</accession>
<comment type="caution">
    <text evidence="2">The sequence shown here is derived from an EMBL/GenBank/DDBJ whole genome shotgun (WGS) entry which is preliminary data.</text>
</comment>
<feature type="compositionally biased region" description="Basic residues" evidence="1">
    <location>
        <begin position="27"/>
        <end position="37"/>
    </location>
</feature>
<dbReference type="AlphaFoldDB" id="A0A834A3X8"/>
<sequence length="37" mass="4330">MGNVVCWQRKRRTWPSAPESSGGIKSTARKKKRRERT</sequence>
<dbReference type="EMBL" id="JABVXQ010000006">
    <property type="protein sequence ID" value="KAF6102500.1"/>
    <property type="molecule type" value="Genomic_DNA"/>
</dbReference>
<evidence type="ECO:0000256" key="1">
    <source>
        <dbReference type="SAM" id="MobiDB-lite"/>
    </source>
</evidence>
<protein>
    <submittedName>
        <fullName evidence="2">Coiled-coil domain containing 34</fullName>
    </submittedName>
</protein>
<gene>
    <name evidence="2" type="ORF">HJG60_002232</name>
</gene>
<reference evidence="2 3" key="1">
    <citation type="journal article" date="2020" name="Nature">
        <title>Six reference-quality genomes reveal evolution of bat adaptations.</title>
        <authorList>
            <person name="Jebb D."/>
            <person name="Huang Z."/>
            <person name="Pippel M."/>
            <person name="Hughes G.M."/>
            <person name="Lavrichenko K."/>
            <person name="Devanna P."/>
            <person name="Winkler S."/>
            <person name="Jermiin L.S."/>
            <person name="Skirmuntt E.C."/>
            <person name="Katzourakis A."/>
            <person name="Burkitt-Gray L."/>
            <person name="Ray D.A."/>
            <person name="Sullivan K.A.M."/>
            <person name="Roscito J.G."/>
            <person name="Kirilenko B.M."/>
            <person name="Davalos L.M."/>
            <person name="Corthals A.P."/>
            <person name="Power M.L."/>
            <person name="Jones G."/>
            <person name="Ransome R.D."/>
            <person name="Dechmann D.K.N."/>
            <person name="Locatelli A.G."/>
            <person name="Puechmaille S.J."/>
            <person name="Fedrigo O."/>
            <person name="Jarvis E.D."/>
            <person name="Hiller M."/>
            <person name="Vernes S.C."/>
            <person name="Myers E.W."/>
            <person name="Teeling E.C."/>
        </authorList>
    </citation>
    <scope>NUCLEOTIDE SEQUENCE [LARGE SCALE GENOMIC DNA]</scope>
    <source>
        <strain evidence="2">Bat1K_MPI-CBG_1</strain>
    </source>
</reference>
<evidence type="ECO:0000313" key="2">
    <source>
        <dbReference type="EMBL" id="KAF6102500.1"/>
    </source>
</evidence>
<organism evidence="2 3">
    <name type="scientific">Phyllostomus discolor</name>
    <name type="common">pale spear-nosed bat</name>
    <dbReference type="NCBI Taxonomy" id="89673"/>
    <lineage>
        <taxon>Eukaryota</taxon>
        <taxon>Metazoa</taxon>
        <taxon>Chordata</taxon>
        <taxon>Craniata</taxon>
        <taxon>Vertebrata</taxon>
        <taxon>Euteleostomi</taxon>
        <taxon>Mammalia</taxon>
        <taxon>Eutheria</taxon>
        <taxon>Laurasiatheria</taxon>
        <taxon>Chiroptera</taxon>
        <taxon>Yangochiroptera</taxon>
        <taxon>Phyllostomidae</taxon>
        <taxon>Phyllostominae</taxon>
        <taxon>Phyllostomus</taxon>
    </lineage>
</organism>
<proteinExistence type="predicted"/>
<dbReference type="Proteomes" id="UP000664940">
    <property type="component" value="Unassembled WGS sequence"/>
</dbReference>
<feature type="region of interest" description="Disordered" evidence="1">
    <location>
        <begin position="1"/>
        <end position="37"/>
    </location>
</feature>